<reference evidence="2 3" key="1">
    <citation type="journal article" date="2019" name="Commun. Biol.">
        <title>The bagworm genome reveals a unique fibroin gene that provides high tensile strength.</title>
        <authorList>
            <person name="Kono N."/>
            <person name="Nakamura H."/>
            <person name="Ohtoshi R."/>
            <person name="Tomita M."/>
            <person name="Numata K."/>
            <person name="Arakawa K."/>
        </authorList>
    </citation>
    <scope>NUCLEOTIDE SEQUENCE [LARGE SCALE GENOMIC DNA]</scope>
</reference>
<dbReference type="EMBL" id="BGZK01001101">
    <property type="protein sequence ID" value="GBP71240.1"/>
    <property type="molecule type" value="Genomic_DNA"/>
</dbReference>
<feature type="compositionally biased region" description="Basic and acidic residues" evidence="1">
    <location>
        <begin position="75"/>
        <end position="98"/>
    </location>
</feature>
<comment type="caution">
    <text evidence="2">The sequence shown here is derived from an EMBL/GenBank/DDBJ whole genome shotgun (WGS) entry which is preliminary data.</text>
</comment>
<sequence length="128" mass="14884">MILDNSHTSQTLQSDVHENVAEESSNESDNAISQSIAEIINMLVIRKTGTTCQGYNKKRFQILYSTRIKIDLEKNQKRRNEREAKKENFSTENPEKNIKTIQNKPQLKDNEVRNLKMALQGNENEEEF</sequence>
<dbReference type="AlphaFoldDB" id="A0A4C1Y6Y7"/>
<gene>
    <name evidence="2" type="ORF">EVAR_44879_1</name>
</gene>
<dbReference type="Proteomes" id="UP000299102">
    <property type="component" value="Unassembled WGS sequence"/>
</dbReference>
<keyword evidence="3" id="KW-1185">Reference proteome</keyword>
<evidence type="ECO:0000313" key="3">
    <source>
        <dbReference type="Proteomes" id="UP000299102"/>
    </source>
</evidence>
<feature type="compositionally biased region" description="Polar residues" evidence="1">
    <location>
        <begin position="1"/>
        <end position="14"/>
    </location>
</feature>
<organism evidence="2 3">
    <name type="scientific">Eumeta variegata</name>
    <name type="common">Bagworm moth</name>
    <name type="synonym">Eumeta japonica</name>
    <dbReference type="NCBI Taxonomy" id="151549"/>
    <lineage>
        <taxon>Eukaryota</taxon>
        <taxon>Metazoa</taxon>
        <taxon>Ecdysozoa</taxon>
        <taxon>Arthropoda</taxon>
        <taxon>Hexapoda</taxon>
        <taxon>Insecta</taxon>
        <taxon>Pterygota</taxon>
        <taxon>Neoptera</taxon>
        <taxon>Endopterygota</taxon>
        <taxon>Lepidoptera</taxon>
        <taxon>Glossata</taxon>
        <taxon>Ditrysia</taxon>
        <taxon>Tineoidea</taxon>
        <taxon>Psychidae</taxon>
        <taxon>Oiketicinae</taxon>
        <taxon>Eumeta</taxon>
    </lineage>
</organism>
<accession>A0A4C1Y6Y7</accession>
<protein>
    <submittedName>
        <fullName evidence="2">Uncharacterized protein</fullName>
    </submittedName>
</protein>
<proteinExistence type="predicted"/>
<name>A0A4C1Y6Y7_EUMVA</name>
<evidence type="ECO:0000256" key="1">
    <source>
        <dbReference type="SAM" id="MobiDB-lite"/>
    </source>
</evidence>
<evidence type="ECO:0000313" key="2">
    <source>
        <dbReference type="EMBL" id="GBP71240.1"/>
    </source>
</evidence>
<feature type="region of interest" description="Disordered" evidence="1">
    <location>
        <begin position="75"/>
        <end position="111"/>
    </location>
</feature>
<feature type="region of interest" description="Disordered" evidence="1">
    <location>
        <begin position="1"/>
        <end position="31"/>
    </location>
</feature>